<keyword evidence="17" id="KW-0325">Glycoprotein</keyword>
<evidence type="ECO:0000313" key="25">
    <source>
        <dbReference type="EMBL" id="CDW52329.1"/>
    </source>
</evidence>
<evidence type="ECO:0000256" key="16">
    <source>
        <dbReference type="ARBA" id="ARBA00023157"/>
    </source>
</evidence>
<dbReference type="InterPro" id="IPR017937">
    <property type="entry name" value="Thioredoxin_CS"/>
</dbReference>
<keyword evidence="7 21" id="KW-0732">Signal</keyword>
<keyword evidence="15" id="KW-0030">Aminoacyl-tRNA synthetase</keyword>
<dbReference type="PROSITE" id="PS51352">
    <property type="entry name" value="THIOREDOXIN_2"/>
    <property type="match status" value="1"/>
</dbReference>
<dbReference type="InterPro" id="IPR004530">
    <property type="entry name" value="Phe-tRNA-synth_IIc_mito"/>
</dbReference>
<evidence type="ECO:0000256" key="6">
    <source>
        <dbReference type="ARBA" id="ARBA00022630"/>
    </source>
</evidence>
<dbReference type="GO" id="GO:0004826">
    <property type="term" value="F:phenylalanine-tRNA ligase activity"/>
    <property type="evidence" value="ECO:0007669"/>
    <property type="project" value="UniProtKB-EC"/>
</dbReference>
<keyword evidence="14" id="KW-0496">Mitochondrion</keyword>
<name>A0A077YX42_TRITR</name>
<evidence type="ECO:0000256" key="12">
    <source>
        <dbReference type="ARBA" id="ARBA00022946"/>
    </source>
</evidence>
<dbReference type="InterPro" id="IPR029063">
    <property type="entry name" value="SAM-dependent_MTases_sf"/>
</dbReference>
<keyword evidence="20" id="KW-0812">Transmembrane</keyword>
<dbReference type="Pfam" id="PF01409">
    <property type="entry name" value="tRNA-synt_2d"/>
    <property type="match status" value="2"/>
</dbReference>
<evidence type="ECO:0000256" key="1">
    <source>
        <dbReference type="ARBA" id="ARBA00001974"/>
    </source>
</evidence>
<evidence type="ECO:0000256" key="8">
    <source>
        <dbReference type="ARBA" id="ARBA00022741"/>
    </source>
</evidence>
<dbReference type="Pfam" id="PF00085">
    <property type="entry name" value="Thioredoxin"/>
    <property type="match status" value="1"/>
</dbReference>
<dbReference type="GO" id="GO:0005615">
    <property type="term" value="C:extracellular space"/>
    <property type="evidence" value="ECO:0007669"/>
    <property type="project" value="TreeGrafter"/>
</dbReference>
<dbReference type="Gene3D" id="1.20.120.310">
    <property type="entry name" value="ERV/ALR sulfhydryl oxidase domain"/>
    <property type="match status" value="2"/>
</dbReference>
<comment type="similarity">
    <text evidence="3">Belongs to the quiescin-sulfhydryl oxidase (QSOX) family.</text>
</comment>
<dbReference type="AlphaFoldDB" id="A0A077YX42"/>
<keyword evidence="20" id="KW-1133">Transmembrane helix</keyword>
<dbReference type="GO" id="GO:0000049">
    <property type="term" value="F:tRNA binding"/>
    <property type="evidence" value="ECO:0007669"/>
    <property type="project" value="InterPro"/>
</dbReference>
<comment type="catalytic activity">
    <reaction evidence="18 20">
        <text>2 R'C(R)SH + O2 = R'C(R)S-S(R)CR' + H2O2</text>
        <dbReference type="Rhea" id="RHEA:17357"/>
        <dbReference type="ChEBI" id="CHEBI:15379"/>
        <dbReference type="ChEBI" id="CHEBI:16240"/>
        <dbReference type="ChEBI" id="CHEBI:16520"/>
        <dbReference type="ChEBI" id="CHEBI:17412"/>
        <dbReference type="EC" id="1.8.3.2"/>
    </reaction>
</comment>
<dbReference type="InterPro" id="IPR005121">
    <property type="entry name" value="Fdx_antiC-bd"/>
</dbReference>
<dbReference type="Proteomes" id="UP000030665">
    <property type="component" value="Unassembled WGS sequence"/>
</dbReference>
<dbReference type="Gene3D" id="3.30.70.380">
    <property type="entry name" value="Ferrodoxin-fold anticodon-binding domain"/>
    <property type="match status" value="1"/>
</dbReference>
<evidence type="ECO:0000256" key="3">
    <source>
        <dbReference type="ARBA" id="ARBA00006041"/>
    </source>
</evidence>
<dbReference type="PROSITE" id="PS51447">
    <property type="entry name" value="FDX_ACB"/>
    <property type="match status" value="1"/>
</dbReference>
<dbReference type="SMART" id="SM00896">
    <property type="entry name" value="FDX-ACB"/>
    <property type="match status" value="1"/>
</dbReference>
<dbReference type="STRING" id="36087.A0A077YX42"/>
<evidence type="ECO:0000256" key="21">
    <source>
        <dbReference type="SAM" id="SignalP"/>
    </source>
</evidence>
<dbReference type="InterPro" id="IPR039798">
    <property type="entry name" value="Sulfhydryl_oxidase"/>
</dbReference>
<dbReference type="Gene3D" id="3.40.50.150">
    <property type="entry name" value="Vaccinia Virus protein VP39"/>
    <property type="match status" value="1"/>
</dbReference>
<dbReference type="PROSITE" id="PS51324">
    <property type="entry name" value="ERV_ALR"/>
    <property type="match status" value="2"/>
</dbReference>
<dbReference type="FunFam" id="3.30.70.380:FF:000002">
    <property type="entry name" value="phenylalanine--tRNA ligase, mitochondrial"/>
    <property type="match status" value="1"/>
</dbReference>
<keyword evidence="13 20" id="KW-0560">Oxidoreductase</keyword>
<feature type="transmembrane region" description="Helical" evidence="20">
    <location>
        <begin position="1020"/>
        <end position="1040"/>
    </location>
</feature>
<keyword evidence="8" id="KW-0547">Nucleotide-binding</keyword>
<dbReference type="EMBL" id="HG805819">
    <property type="protein sequence ID" value="CDW52329.1"/>
    <property type="molecule type" value="Genomic_DNA"/>
</dbReference>
<dbReference type="GO" id="GO:0003756">
    <property type="term" value="F:protein disulfide isomerase activity"/>
    <property type="evidence" value="ECO:0007669"/>
    <property type="project" value="TreeGrafter"/>
</dbReference>
<dbReference type="InterPro" id="IPR002319">
    <property type="entry name" value="Phenylalanyl-tRNA_Synthase"/>
</dbReference>
<comment type="subcellular location">
    <subcellularLocation>
        <location evidence="2">Mitochondrion matrix</location>
    </subcellularLocation>
</comment>
<keyword evidence="5" id="KW-0436">Ligase</keyword>
<evidence type="ECO:0000256" key="11">
    <source>
        <dbReference type="ARBA" id="ARBA00022917"/>
    </source>
</evidence>
<dbReference type="InterPro" id="IPR045864">
    <property type="entry name" value="aa-tRNA-synth_II/BPL/LPL"/>
</dbReference>
<dbReference type="InterPro" id="IPR042568">
    <property type="entry name" value="QSOX_FAD-bd_sf"/>
</dbReference>
<keyword evidence="9 20" id="KW-0274">FAD</keyword>
<evidence type="ECO:0000256" key="13">
    <source>
        <dbReference type="ARBA" id="ARBA00023002"/>
    </source>
</evidence>
<dbReference type="InterPro" id="IPR040986">
    <property type="entry name" value="QSOX_FAD-bd_dom"/>
</dbReference>
<keyword evidence="11" id="KW-0648">Protein biosynthesis</keyword>
<feature type="domain" description="ERV/ALR sulfhydryl oxidase" evidence="22">
    <location>
        <begin position="821"/>
        <end position="927"/>
    </location>
</feature>
<evidence type="ECO:0000256" key="20">
    <source>
        <dbReference type="RuleBase" id="RU371123"/>
    </source>
</evidence>
<dbReference type="InterPro" id="IPR036774">
    <property type="entry name" value="ERV/ALR_sulphydryl_oxid_sf"/>
</dbReference>
<dbReference type="GO" id="GO:0008757">
    <property type="term" value="F:S-adenosylmethionine-dependent methyltransferase activity"/>
    <property type="evidence" value="ECO:0007669"/>
    <property type="project" value="InterPro"/>
</dbReference>
<keyword evidence="20" id="KW-0472">Membrane</keyword>
<dbReference type="GO" id="GO:0000139">
    <property type="term" value="C:Golgi membrane"/>
    <property type="evidence" value="ECO:0007669"/>
    <property type="project" value="TreeGrafter"/>
</dbReference>
<dbReference type="Gene3D" id="3.40.30.10">
    <property type="entry name" value="Glutaredoxin"/>
    <property type="match status" value="2"/>
</dbReference>
<evidence type="ECO:0000256" key="4">
    <source>
        <dbReference type="ARBA" id="ARBA00008226"/>
    </source>
</evidence>
<dbReference type="Pfam" id="PF03147">
    <property type="entry name" value="FDX-ACB"/>
    <property type="match status" value="1"/>
</dbReference>
<feature type="transmembrane region" description="Helical" evidence="20">
    <location>
        <begin position="1311"/>
        <end position="1330"/>
    </location>
</feature>
<evidence type="ECO:0000256" key="18">
    <source>
        <dbReference type="ARBA" id="ARBA00048864"/>
    </source>
</evidence>
<keyword evidence="6 20" id="KW-0285">Flavoprotein</keyword>
<dbReference type="InterPro" id="IPR017905">
    <property type="entry name" value="ERV/ALR_sulphydryl_oxidase"/>
</dbReference>
<dbReference type="SUPFAM" id="SSF55681">
    <property type="entry name" value="Class II aaRS and biotin synthetases"/>
    <property type="match status" value="1"/>
</dbReference>
<feature type="domain" description="ERV/ALR sulfhydryl oxidase" evidence="22">
    <location>
        <begin position="301"/>
        <end position="406"/>
    </location>
</feature>
<dbReference type="Gene3D" id="3.30.930.10">
    <property type="entry name" value="Bira Bifunctional Protein, Domain 2"/>
    <property type="match status" value="1"/>
</dbReference>
<comment type="similarity">
    <text evidence="4">Belongs to the class-II aminoacyl-tRNA synthetase family.</text>
</comment>
<evidence type="ECO:0000256" key="7">
    <source>
        <dbReference type="ARBA" id="ARBA00022729"/>
    </source>
</evidence>
<dbReference type="GO" id="GO:0006432">
    <property type="term" value="P:phenylalanyl-tRNA aminoacylation"/>
    <property type="evidence" value="ECO:0007669"/>
    <property type="project" value="InterPro"/>
</dbReference>
<dbReference type="GO" id="GO:0005524">
    <property type="term" value="F:ATP binding"/>
    <property type="evidence" value="ECO:0007669"/>
    <property type="project" value="UniProtKB-KW"/>
</dbReference>
<sequence>MTIGVLLLFSLTLIAASVSPVSGQEKSVNLYAHAKSVLSLNASTFDDAVFRKNVATIVMLYSSSCGACVGYAPKWVNFAENVKGIRALAYYGYQSKGPNDGATVMEMTHSNAYLLPLVLAKHMMNDWNKLKPADWPNFDLVPTFEMVPQFLSPWAPFMAIIVQTPDDSTGAAITLDLSNQYSVETRIMDYLHPENADPNTIFVHASDVKSGLAYMLRYEVPMRQKIDGEAKVALHQFLKMLTKYLMMERNLMLMLNEFAAFTDESPGSISSEDWRRKYDELQRTFRYPLPNDTTWVGCKGSESRYRGYPCSVWMIFHLLTVQAYINDGHLSNFDPVQVPWSIYGYVKHFFGCRFCANNFGKNAQKMASVIHNKTDGVLWLWKSHNRASYFLKGHVTEDPDFPKNQFPYKEICSNCFNPDGTYNEAMVFRFLLRFYSDVKTFEPKVPDVDHFVNPTRSGSDRKDLFGSEDDVVVINQENFDQTVYGKSNIWFVLYYSSYCGHCVNFAPTWQEVASSVAEWSTVVRVAALNCALDENFAKCQEHSIEGYPMLKSNDASAGKEISLSQRTVNSLISVLAYEAGVYYRQHHPEGWPDLGYIADNETAMSLLKKNKPARYVVILFQVPDDKAALGEQLVLRYANFSETLLVRLARPEHVKVQTGNLAIPALIIADRRDTKTLYTSKHPVNLITATEAIRVNCLIGPTDSKRRNVTSTKLHNFVAPKEELRSEDLQSALSYLLQHEVPIRETIYGKKFVVIKNFIELLNQYYPSDNRNVRLALASLLSWLQRRTGGVSSKDWLEQIKNMKQLYSFPTTVQWVTCRGSDIQYRGYPCGLWMLFHTITVRAFQRDGHKEGFDAKSILNAINGYVQEFFGCRECAKNFGKAAVKIDTEVTQPHDVVIWLWKSHNRANNFLKGTALFNWFQRAHERSVFVVGTLTDDPSHPKAQFPTEKLCPECRTVDGEWDIQEVLSFLTTFYGQKRLREDDSINPKFKPVLSNDDLLAKSKKSTTTNWFSKHPFSVCFFVWIVCSSGATVLFFLLRFLRSRFFMKSVLGYRNLSHLTVVIGRALAKAARMKVGCIGGRIFRRLTAQANALTTEQTVFVNEKSYVRDSWTNLPRSIFNLFGRDLLHASDSPLRLVKLRIVDYFNEKFKNSSRNPLFPLFDFFDPVVSIRQNFDSLLVPPDHVCRLPSDTYYVNKDNVLRTHTSAHQSELINSGLNSFIVAGDVYRRDDIDRNHYPCFHQMEGVHLFTDFTLFGSEKFRGKGPFPQLFHNGDRCPSRQNSHTPACAEAVERHLKSTLEGLMRHLFADEGKVVICIFSLLILVRLGLQLRWTSSYFPFTHPSWELEIFHDQNWMEMLGCGIMEQQILENGFQVMSSIIVGQFWLFLAGAGDRVGWAFGLGLERLAMRLFDIPDIRLFWTKDTGFTSQFKVEDHRIPIVYKGISRYPQCINDIAFWLPNNGQFVKNDFYDLVRAVGGDIVEQVNLIDEYVQPKSGRKSNCFRIVYRHMERTLTQNEANQIHKAIEDAARDQFGVVIRMSTLLKAKAGRLLHILSMTTLPSTYSVFDRDLKRRQRDWAASQHDFKDYEYLRKEVGYRLSDRIYDVKRIFNVAVDLGCGCGYIAPNIYKEHVDTLIQLDMSRVMVERSASSEEVFTARLHADEELVPFRDNSVDLVLSSLSLHWINDLPGTFKRIFNVLRPDGLFLAATFGGNTLYELRSSLQLAETERLGGLAPHLSPLLRADDVTALLNQSGFKLLTVDVDTIVVNYPDIFALLYDLRGMAESSATWLRAESLRRDVLYATSAIYKEMYAKDDCYPATFQIFYLAGWKPAPDTPKAAQRGTANVSLKDLGKLFDK</sequence>
<dbReference type="EC" id="1.8.3.2" evidence="20"/>
<evidence type="ECO:0000259" key="23">
    <source>
        <dbReference type="PROSITE" id="PS51352"/>
    </source>
</evidence>
<evidence type="ECO:0000256" key="14">
    <source>
        <dbReference type="ARBA" id="ARBA00023128"/>
    </source>
</evidence>
<dbReference type="PANTHER" id="PTHR22897">
    <property type="entry name" value="QUIESCIN Q6-RELATED SULFHYDRYL OXIDASE"/>
    <property type="match status" value="1"/>
</dbReference>
<keyword evidence="26" id="KW-1185">Reference proteome</keyword>
<keyword evidence="16" id="KW-1015">Disulfide bond</keyword>
<dbReference type="GO" id="GO:0006457">
    <property type="term" value="P:protein folding"/>
    <property type="evidence" value="ECO:0007669"/>
    <property type="project" value="TreeGrafter"/>
</dbReference>
<accession>A0A077YX42</accession>
<dbReference type="Pfam" id="PF08241">
    <property type="entry name" value="Methyltransf_11"/>
    <property type="match status" value="1"/>
</dbReference>
<evidence type="ECO:0000313" key="26">
    <source>
        <dbReference type="Proteomes" id="UP000030665"/>
    </source>
</evidence>
<evidence type="ECO:0000259" key="24">
    <source>
        <dbReference type="PROSITE" id="PS51447"/>
    </source>
</evidence>
<evidence type="ECO:0000256" key="9">
    <source>
        <dbReference type="ARBA" id="ARBA00022827"/>
    </source>
</evidence>
<dbReference type="OrthoDB" id="4457at2759"/>
<evidence type="ECO:0000256" key="10">
    <source>
        <dbReference type="ARBA" id="ARBA00022840"/>
    </source>
</evidence>
<dbReference type="SUPFAM" id="SSF53335">
    <property type="entry name" value="S-adenosyl-L-methionine-dependent methyltransferases"/>
    <property type="match status" value="1"/>
</dbReference>
<feature type="domain" description="FDX-ACB" evidence="24">
    <location>
        <begin position="1442"/>
        <end position="1535"/>
    </location>
</feature>
<dbReference type="CDD" id="cd02440">
    <property type="entry name" value="AdoMet_MTases"/>
    <property type="match status" value="1"/>
</dbReference>
<dbReference type="InterPro" id="IPR013766">
    <property type="entry name" value="Thioredoxin_domain"/>
</dbReference>
<keyword evidence="10" id="KW-0067">ATP-binding</keyword>
<proteinExistence type="inferred from homology"/>
<keyword evidence="12" id="KW-0809">Transit peptide</keyword>
<evidence type="ECO:0000256" key="17">
    <source>
        <dbReference type="ARBA" id="ARBA00023180"/>
    </source>
</evidence>
<feature type="chain" id="PRO_5001728195" description="Sulfhydryl oxidase" evidence="21">
    <location>
        <begin position="24"/>
        <end position="1853"/>
    </location>
</feature>
<dbReference type="InterPro" id="IPR036249">
    <property type="entry name" value="Thioredoxin-like_sf"/>
</dbReference>
<dbReference type="Pfam" id="PF18371">
    <property type="entry name" value="FAD_SOX"/>
    <property type="match status" value="2"/>
</dbReference>
<evidence type="ECO:0000256" key="15">
    <source>
        <dbReference type="ARBA" id="ARBA00023146"/>
    </source>
</evidence>
<dbReference type="GO" id="GO:0005759">
    <property type="term" value="C:mitochondrial matrix"/>
    <property type="evidence" value="ECO:0007669"/>
    <property type="project" value="UniProtKB-SubCell"/>
</dbReference>
<evidence type="ECO:0000256" key="19">
    <source>
        <dbReference type="ARBA" id="ARBA00049255"/>
    </source>
</evidence>
<dbReference type="SUPFAM" id="SSF54991">
    <property type="entry name" value="Anticodon-binding domain of PheRS"/>
    <property type="match status" value="1"/>
</dbReference>
<evidence type="ECO:0000259" key="22">
    <source>
        <dbReference type="PROSITE" id="PS51324"/>
    </source>
</evidence>
<feature type="domain" description="Thioredoxin" evidence="23">
    <location>
        <begin position="439"/>
        <end position="580"/>
    </location>
</feature>
<dbReference type="Gene3D" id="1.20.120.1960">
    <property type="entry name" value="QSOX sulfhydryl oxidase domain"/>
    <property type="match status" value="2"/>
</dbReference>
<comment type="caution">
    <text evidence="20">Lacks conserved residue(s) required for the propagation of feature annotation.</text>
</comment>
<gene>
    <name evidence="25" type="ORF">TTRE_0000058801</name>
</gene>
<dbReference type="PANTHER" id="PTHR22897:SF8">
    <property type="entry name" value="SULFHYDRYL OXIDASE"/>
    <property type="match status" value="1"/>
</dbReference>
<evidence type="ECO:0000256" key="5">
    <source>
        <dbReference type="ARBA" id="ARBA00022598"/>
    </source>
</evidence>
<organism evidence="25 26">
    <name type="scientific">Trichuris trichiura</name>
    <name type="common">Whipworm</name>
    <name type="synonym">Trichocephalus trichiurus</name>
    <dbReference type="NCBI Taxonomy" id="36087"/>
    <lineage>
        <taxon>Eukaryota</taxon>
        <taxon>Metazoa</taxon>
        <taxon>Ecdysozoa</taxon>
        <taxon>Nematoda</taxon>
        <taxon>Enoplea</taxon>
        <taxon>Dorylaimia</taxon>
        <taxon>Trichinellida</taxon>
        <taxon>Trichuridae</taxon>
        <taxon>Trichuris</taxon>
    </lineage>
</organism>
<evidence type="ECO:0000256" key="2">
    <source>
        <dbReference type="ARBA" id="ARBA00004305"/>
    </source>
</evidence>
<dbReference type="SUPFAM" id="SSF52833">
    <property type="entry name" value="Thioredoxin-like"/>
    <property type="match status" value="2"/>
</dbReference>
<dbReference type="NCBIfam" id="TIGR00469">
    <property type="entry name" value="pheS_mito"/>
    <property type="match status" value="1"/>
</dbReference>
<dbReference type="PROSITE" id="PS00194">
    <property type="entry name" value="THIOREDOXIN_1"/>
    <property type="match status" value="1"/>
</dbReference>
<dbReference type="SUPFAM" id="SSF69000">
    <property type="entry name" value="FAD-dependent thiol oxidase"/>
    <property type="match status" value="2"/>
</dbReference>
<protein>
    <recommendedName>
        <fullName evidence="20">Sulfhydryl oxidase</fullName>
        <ecNumber evidence="20">1.8.3.2</ecNumber>
    </recommendedName>
</protein>
<comment type="catalytic activity">
    <reaction evidence="19">
        <text>tRNA(Phe) + L-phenylalanine + ATP = L-phenylalanyl-tRNA(Phe) + AMP + diphosphate + H(+)</text>
        <dbReference type="Rhea" id="RHEA:19413"/>
        <dbReference type="Rhea" id="RHEA-COMP:9668"/>
        <dbReference type="Rhea" id="RHEA-COMP:9699"/>
        <dbReference type="ChEBI" id="CHEBI:15378"/>
        <dbReference type="ChEBI" id="CHEBI:30616"/>
        <dbReference type="ChEBI" id="CHEBI:33019"/>
        <dbReference type="ChEBI" id="CHEBI:58095"/>
        <dbReference type="ChEBI" id="CHEBI:78442"/>
        <dbReference type="ChEBI" id="CHEBI:78531"/>
        <dbReference type="ChEBI" id="CHEBI:456215"/>
        <dbReference type="EC" id="6.1.1.20"/>
    </reaction>
</comment>
<dbReference type="Pfam" id="PF04777">
    <property type="entry name" value="Evr1_Alr"/>
    <property type="match status" value="2"/>
</dbReference>
<dbReference type="InterPro" id="IPR036690">
    <property type="entry name" value="Fdx_antiC-bd_sf"/>
</dbReference>
<reference evidence="25" key="2">
    <citation type="submission" date="2014-03" db="EMBL/GenBank/DDBJ databases">
        <title>The whipworm genome and dual-species transcriptomics of an intimate host-pathogen interaction.</title>
        <authorList>
            <person name="Foth B.J."/>
            <person name="Tsai I.J."/>
            <person name="Reid A.J."/>
            <person name="Bancroft A.J."/>
            <person name="Nichol S."/>
            <person name="Tracey A."/>
            <person name="Holroyd N."/>
            <person name="Cotton J.A."/>
            <person name="Stanley E.J."/>
            <person name="Zarowiecki M."/>
            <person name="Liu J.Z."/>
            <person name="Huckvale T."/>
            <person name="Cooper P.J."/>
            <person name="Grencis R.K."/>
            <person name="Berriman M."/>
        </authorList>
    </citation>
    <scope>NUCLEOTIDE SEQUENCE [LARGE SCALE GENOMIC DNA]</scope>
</reference>
<reference evidence="25" key="1">
    <citation type="submission" date="2014-01" db="EMBL/GenBank/DDBJ databases">
        <authorList>
            <person name="Aslett M."/>
        </authorList>
    </citation>
    <scope>NUCLEOTIDE SEQUENCE</scope>
</reference>
<dbReference type="GO" id="GO:0016971">
    <property type="term" value="F:flavin-dependent sulfhydryl oxidase activity"/>
    <property type="evidence" value="ECO:0007669"/>
    <property type="project" value="InterPro"/>
</dbReference>
<dbReference type="InterPro" id="IPR013216">
    <property type="entry name" value="Methyltransf_11"/>
</dbReference>
<comment type="cofactor">
    <cofactor evidence="1 20">
        <name>FAD</name>
        <dbReference type="ChEBI" id="CHEBI:57692"/>
    </cofactor>
</comment>
<feature type="signal peptide" evidence="21">
    <location>
        <begin position="1"/>
        <end position="23"/>
    </location>
</feature>